<gene>
    <name evidence="2" type="ORF">Afe05nite_43810</name>
</gene>
<dbReference type="Proteomes" id="UP000598174">
    <property type="component" value="Unassembled WGS sequence"/>
</dbReference>
<proteinExistence type="predicted"/>
<keyword evidence="3" id="KW-1185">Reference proteome</keyword>
<dbReference type="AlphaFoldDB" id="A0A919MAG2"/>
<dbReference type="RefSeq" id="WP_203819002.1">
    <property type="nucleotide sequence ID" value="NZ_BAAABP010000004.1"/>
</dbReference>
<sequence>MTDHHDYGDHHFGDDHLPFDDHDQFDHDQFGPHHDDPGPPDDHLAWEPPVPEDHHVELPAHDQATLDEHLPRADEHPATDLPDLPDLSDNVFPPAVDVGELPEPVDGFPWIDTGSLGLADLRDALHETDPVQPAELAEYARTDLPAGADPWQALADSDDPATAALAKWWSQQN</sequence>
<evidence type="ECO:0000256" key="1">
    <source>
        <dbReference type="SAM" id="MobiDB-lite"/>
    </source>
</evidence>
<organism evidence="2 3">
    <name type="scientific">Paractinoplanes ferrugineus</name>
    <dbReference type="NCBI Taxonomy" id="113564"/>
    <lineage>
        <taxon>Bacteria</taxon>
        <taxon>Bacillati</taxon>
        <taxon>Actinomycetota</taxon>
        <taxon>Actinomycetes</taxon>
        <taxon>Micromonosporales</taxon>
        <taxon>Micromonosporaceae</taxon>
        <taxon>Paractinoplanes</taxon>
    </lineage>
</organism>
<feature type="region of interest" description="Disordered" evidence="1">
    <location>
        <begin position="15"/>
        <end position="100"/>
    </location>
</feature>
<protein>
    <submittedName>
        <fullName evidence="2">Uncharacterized protein</fullName>
    </submittedName>
</protein>
<evidence type="ECO:0000313" key="2">
    <source>
        <dbReference type="EMBL" id="GIE12541.1"/>
    </source>
</evidence>
<evidence type="ECO:0000313" key="3">
    <source>
        <dbReference type="Proteomes" id="UP000598174"/>
    </source>
</evidence>
<dbReference type="EMBL" id="BOMM01000039">
    <property type="protein sequence ID" value="GIE12541.1"/>
    <property type="molecule type" value="Genomic_DNA"/>
</dbReference>
<feature type="compositionally biased region" description="Basic and acidic residues" evidence="1">
    <location>
        <begin position="15"/>
        <end position="78"/>
    </location>
</feature>
<reference evidence="2" key="1">
    <citation type="submission" date="2021-01" db="EMBL/GenBank/DDBJ databases">
        <title>Whole genome shotgun sequence of Actinoplanes ferrugineus NBRC 15555.</title>
        <authorList>
            <person name="Komaki H."/>
            <person name="Tamura T."/>
        </authorList>
    </citation>
    <scope>NUCLEOTIDE SEQUENCE</scope>
    <source>
        <strain evidence="2">NBRC 15555</strain>
    </source>
</reference>
<accession>A0A919MAG2</accession>
<comment type="caution">
    <text evidence="2">The sequence shown here is derived from an EMBL/GenBank/DDBJ whole genome shotgun (WGS) entry which is preliminary data.</text>
</comment>
<name>A0A919MAG2_9ACTN</name>